<reference evidence="1 2" key="1">
    <citation type="submission" date="2017-03" db="EMBL/GenBank/DDBJ databases">
        <authorList>
            <person name="Afonso C.L."/>
            <person name="Miller P.J."/>
            <person name="Scott M.A."/>
            <person name="Spackman E."/>
            <person name="Goraichik I."/>
            <person name="Dimitrov K.M."/>
            <person name="Suarez D.L."/>
            <person name="Swayne D.E."/>
        </authorList>
    </citation>
    <scope>NUCLEOTIDE SEQUENCE [LARGE SCALE GENOMIC DNA]</scope>
    <source>
        <strain evidence="1 2">CECT 7745</strain>
    </source>
</reference>
<evidence type="ECO:0000313" key="2">
    <source>
        <dbReference type="Proteomes" id="UP000193224"/>
    </source>
</evidence>
<evidence type="ECO:0000313" key="1">
    <source>
        <dbReference type="EMBL" id="SMC14671.1"/>
    </source>
</evidence>
<accession>A0A1X7BYI4</accession>
<name>A0A1X7BYI4_9RHOB</name>
<dbReference type="RefSeq" id="WP_085802562.1">
    <property type="nucleotide sequence ID" value="NZ_JAIMIB010000040.1"/>
</dbReference>
<gene>
    <name evidence="1" type="ORF">ROA7745_04540</name>
</gene>
<protein>
    <submittedName>
        <fullName evidence="1">Uncharacterized protein</fullName>
    </submittedName>
</protein>
<keyword evidence="2" id="KW-1185">Reference proteome</keyword>
<dbReference type="Proteomes" id="UP000193224">
    <property type="component" value="Unassembled WGS sequence"/>
</dbReference>
<sequence>MLAQLNGFFSDFWVDDKVHENKQIFVRSATSDSQGICDCTADEACCAYDKDFHGYSPKLKGFALPRFSRNAKP</sequence>
<proteinExistence type="predicted"/>
<dbReference type="AlphaFoldDB" id="A0A1X7BYI4"/>
<dbReference type="EMBL" id="FWXB01000035">
    <property type="protein sequence ID" value="SMC14671.1"/>
    <property type="molecule type" value="Genomic_DNA"/>
</dbReference>
<organism evidence="1 2">
    <name type="scientific">Roseovarius aestuarii</name>
    <dbReference type="NCBI Taxonomy" id="475083"/>
    <lineage>
        <taxon>Bacteria</taxon>
        <taxon>Pseudomonadati</taxon>
        <taxon>Pseudomonadota</taxon>
        <taxon>Alphaproteobacteria</taxon>
        <taxon>Rhodobacterales</taxon>
        <taxon>Roseobacteraceae</taxon>
        <taxon>Roseovarius</taxon>
    </lineage>
</organism>